<evidence type="ECO:0000313" key="3">
    <source>
        <dbReference type="Proteomes" id="UP001586593"/>
    </source>
</evidence>
<dbReference type="EMBL" id="JAZHXJ010001294">
    <property type="protein sequence ID" value="KAL1845059.1"/>
    <property type="molecule type" value="Genomic_DNA"/>
</dbReference>
<accession>A0ABR3VTR9</accession>
<dbReference type="SUPFAM" id="SSF56112">
    <property type="entry name" value="Protein kinase-like (PK-like)"/>
    <property type="match status" value="1"/>
</dbReference>
<dbReference type="InterPro" id="IPR000719">
    <property type="entry name" value="Prot_kinase_dom"/>
</dbReference>
<dbReference type="PROSITE" id="PS50011">
    <property type="entry name" value="PROTEIN_KINASE_DOM"/>
    <property type="match status" value="1"/>
</dbReference>
<sequence>MPPLSEFDAWPKTVPYQVGDTLNLRIDGTQDDGTRDKVVVRISRLVQPWTLSAVMVVDVLDAPSQHNIPPQAFLKLYDRRCFSPGKRKRWRVGLWTPEREQELLVFLRSGEAAEFLKRYREDSDFDDDGSWSPAQNEATLSEEMYSIYETEVQAYASLAKHQGRHIPRLYAKVSLDIGPPHDRDTATDPAVAELFVVPGILIEYVQGFRMSDLARNIDRSDWNRFVNRAVDVTRHILKDSDVINQDVRPDNMLVCRTAPGGEDDDDDAGRGYRFVMVDFGLCRFREEGETIEKWGLAKHRQDEEGAMGEVMKIKLREEAGFEADFKNPLTWIDYAERG</sequence>
<reference evidence="2 3" key="1">
    <citation type="journal article" date="2024" name="Commun. Biol.">
        <title>Comparative genomic analysis of thermophilic fungi reveals convergent evolutionary adaptations and gene losses.</title>
        <authorList>
            <person name="Steindorff A.S."/>
            <person name="Aguilar-Pontes M.V."/>
            <person name="Robinson A.J."/>
            <person name="Andreopoulos B."/>
            <person name="LaButti K."/>
            <person name="Kuo A."/>
            <person name="Mondo S."/>
            <person name="Riley R."/>
            <person name="Otillar R."/>
            <person name="Haridas S."/>
            <person name="Lipzen A."/>
            <person name="Grimwood J."/>
            <person name="Schmutz J."/>
            <person name="Clum A."/>
            <person name="Reid I.D."/>
            <person name="Moisan M.C."/>
            <person name="Butler G."/>
            <person name="Nguyen T.T.M."/>
            <person name="Dewar K."/>
            <person name="Conant G."/>
            <person name="Drula E."/>
            <person name="Henrissat B."/>
            <person name="Hansel C."/>
            <person name="Singer S."/>
            <person name="Hutchinson M.I."/>
            <person name="de Vries R.P."/>
            <person name="Natvig D.O."/>
            <person name="Powell A.J."/>
            <person name="Tsang A."/>
            <person name="Grigoriev I.V."/>
        </authorList>
    </citation>
    <scope>NUCLEOTIDE SEQUENCE [LARGE SCALE GENOMIC DNA]</scope>
    <source>
        <strain evidence="2 3">ATCC 24622</strain>
    </source>
</reference>
<evidence type="ECO:0000313" key="2">
    <source>
        <dbReference type="EMBL" id="KAL1845059.1"/>
    </source>
</evidence>
<organism evidence="2 3">
    <name type="scientific">Phialemonium thermophilum</name>
    <dbReference type="NCBI Taxonomy" id="223376"/>
    <lineage>
        <taxon>Eukaryota</taxon>
        <taxon>Fungi</taxon>
        <taxon>Dikarya</taxon>
        <taxon>Ascomycota</taxon>
        <taxon>Pezizomycotina</taxon>
        <taxon>Sordariomycetes</taxon>
        <taxon>Sordariomycetidae</taxon>
        <taxon>Cephalothecales</taxon>
        <taxon>Cephalothecaceae</taxon>
        <taxon>Phialemonium</taxon>
    </lineage>
</organism>
<dbReference type="InterPro" id="IPR011009">
    <property type="entry name" value="Kinase-like_dom_sf"/>
</dbReference>
<proteinExistence type="predicted"/>
<protein>
    <recommendedName>
        <fullName evidence="1">Protein kinase domain-containing protein</fullName>
    </recommendedName>
</protein>
<comment type="caution">
    <text evidence="2">The sequence shown here is derived from an EMBL/GenBank/DDBJ whole genome shotgun (WGS) entry which is preliminary data.</text>
</comment>
<feature type="domain" description="Protein kinase" evidence="1">
    <location>
        <begin position="101"/>
        <end position="338"/>
    </location>
</feature>
<dbReference type="Proteomes" id="UP001586593">
    <property type="component" value="Unassembled WGS sequence"/>
</dbReference>
<name>A0ABR3VTR9_9PEZI</name>
<gene>
    <name evidence="2" type="ORF">VTK73DRAFT_1212</name>
</gene>
<keyword evidence="3" id="KW-1185">Reference proteome</keyword>
<evidence type="ECO:0000259" key="1">
    <source>
        <dbReference type="PROSITE" id="PS50011"/>
    </source>
</evidence>